<evidence type="ECO:0000256" key="1">
    <source>
        <dbReference type="SAM" id="Coils"/>
    </source>
</evidence>
<name>A0A3B9IEN3_9PROT</name>
<feature type="coiled-coil region" evidence="1">
    <location>
        <begin position="18"/>
        <end position="54"/>
    </location>
</feature>
<dbReference type="AlphaFoldDB" id="A0A3B9IEN3"/>
<accession>A0A3B9IEN3</accession>
<comment type="caution">
    <text evidence="2">The sequence shown here is derived from an EMBL/GenBank/DDBJ whole genome shotgun (WGS) entry which is preliminary data.</text>
</comment>
<organism evidence="2 3">
    <name type="scientific">Tistrella mobilis</name>
    <dbReference type="NCBI Taxonomy" id="171437"/>
    <lineage>
        <taxon>Bacteria</taxon>
        <taxon>Pseudomonadati</taxon>
        <taxon>Pseudomonadota</taxon>
        <taxon>Alphaproteobacteria</taxon>
        <taxon>Geminicoccales</taxon>
        <taxon>Geminicoccaceae</taxon>
        <taxon>Tistrella</taxon>
    </lineage>
</organism>
<dbReference type="EMBL" id="DMAI01000003">
    <property type="protein sequence ID" value="HAE45833.1"/>
    <property type="molecule type" value="Genomic_DNA"/>
</dbReference>
<proteinExistence type="predicted"/>
<dbReference type="Proteomes" id="UP000257706">
    <property type="component" value="Unassembled WGS sequence"/>
</dbReference>
<protein>
    <submittedName>
        <fullName evidence="2">Uncharacterized protein</fullName>
    </submittedName>
</protein>
<sequence>MAGSDLEALGEAYDEAHLRETEARLKMLRAEKAAKTARAAHAKAEKACDAARNRWLTAYRPAAGGDDGSE</sequence>
<keyword evidence="1" id="KW-0175">Coiled coil</keyword>
<gene>
    <name evidence="2" type="ORF">DCK97_00275</name>
</gene>
<reference evidence="2 3" key="1">
    <citation type="journal article" date="2018" name="Nat. Biotechnol.">
        <title>A standardized bacterial taxonomy based on genome phylogeny substantially revises the tree of life.</title>
        <authorList>
            <person name="Parks D.H."/>
            <person name="Chuvochina M."/>
            <person name="Waite D.W."/>
            <person name="Rinke C."/>
            <person name="Skarshewski A."/>
            <person name="Chaumeil P.A."/>
            <person name="Hugenholtz P."/>
        </authorList>
    </citation>
    <scope>NUCLEOTIDE SEQUENCE [LARGE SCALE GENOMIC DNA]</scope>
    <source>
        <strain evidence="2">UBA8739</strain>
    </source>
</reference>
<evidence type="ECO:0000313" key="3">
    <source>
        <dbReference type="Proteomes" id="UP000257706"/>
    </source>
</evidence>
<evidence type="ECO:0000313" key="2">
    <source>
        <dbReference type="EMBL" id="HAE45833.1"/>
    </source>
</evidence>